<name>A0AAW1K001_POPJA</name>
<dbReference type="EMBL" id="JASPKY010000299">
    <property type="protein sequence ID" value="KAK9709979.1"/>
    <property type="molecule type" value="Genomic_DNA"/>
</dbReference>
<evidence type="ECO:0000313" key="2">
    <source>
        <dbReference type="Proteomes" id="UP001458880"/>
    </source>
</evidence>
<proteinExistence type="predicted"/>
<protein>
    <submittedName>
        <fullName evidence="1">Uncharacterized protein</fullName>
    </submittedName>
</protein>
<accession>A0AAW1K001</accession>
<comment type="caution">
    <text evidence="1">The sequence shown here is derived from an EMBL/GenBank/DDBJ whole genome shotgun (WGS) entry which is preliminary data.</text>
</comment>
<sequence>MNSFVDAVFDDKDANAQEHIGFILSTKGAMKQEFLPRFIKNFDAMTISFSDTLECQWPHLMSSSRSFRMSMASFDELLEKIKNIIQLEDTNMRNCIKPELRLAATLK</sequence>
<keyword evidence="2" id="KW-1185">Reference proteome</keyword>
<gene>
    <name evidence="1" type="ORF">QE152_g26240</name>
</gene>
<reference evidence="1 2" key="1">
    <citation type="journal article" date="2024" name="BMC Genomics">
        <title>De novo assembly and annotation of Popillia japonica's genome with initial clues to its potential as an invasive pest.</title>
        <authorList>
            <person name="Cucini C."/>
            <person name="Boschi S."/>
            <person name="Funari R."/>
            <person name="Cardaioli E."/>
            <person name="Iannotti N."/>
            <person name="Marturano G."/>
            <person name="Paoli F."/>
            <person name="Bruttini M."/>
            <person name="Carapelli A."/>
            <person name="Frati F."/>
            <person name="Nardi F."/>
        </authorList>
    </citation>
    <scope>NUCLEOTIDE SEQUENCE [LARGE SCALE GENOMIC DNA]</scope>
    <source>
        <strain evidence="1">DMR45628</strain>
    </source>
</reference>
<organism evidence="1 2">
    <name type="scientific">Popillia japonica</name>
    <name type="common">Japanese beetle</name>
    <dbReference type="NCBI Taxonomy" id="7064"/>
    <lineage>
        <taxon>Eukaryota</taxon>
        <taxon>Metazoa</taxon>
        <taxon>Ecdysozoa</taxon>
        <taxon>Arthropoda</taxon>
        <taxon>Hexapoda</taxon>
        <taxon>Insecta</taxon>
        <taxon>Pterygota</taxon>
        <taxon>Neoptera</taxon>
        <taxon>Endopterygota</taxon>
        <taxon>Coleoptera</taxon>
        <taxon>Polyphaga</taxon>
        <taxon>Scarabaeiformia</taxon>
        <taxon>Scarabaeidae</taxon>
        <taxon>Rutelinae</taxon>
        <taxon>Popillia</taxon>
    </lineage>
</organism>
<dbReference type="AlphaFoldDB" id="A0AAW1K001"/>
<evidence type="ECO:0000313" key="1">
    <source>
        <dbReference type="EMBL" id="KAK9709979.1"/>
    </source>
</evidence>
<dbReference type="Proteomes" id="UP001458880">
    <property type="component" value="Unassembled WGS sequence"/>
</dbReference>